<dbReference type="Pfam" id="PF11337">
    <property type="entry name" value="DUF3139"/>
    <property type="match status" value="1"/>
</dbReference>
<dbReference type="EMBL" id="JAUSTI010000008">
    <property type="protein sequence ID" value="MDQ0171818.1"/>
    <property type="molecule type" value="Genomic_DNA"/>
</dbReference>
<evidence type="ECO:0000313" key="2">
    <source>
        <dbReference type="EMBL" id="MDQ0171818.1"/>
    </source>
</evidence>
<proteinExistence type="predicted"/>
<feature type="transmembrane region" description="Helical" evidence="1">
    <location>
        <begin position="6"/>
        <end position="25"/>
    </location>
</feature>
<keyword evidence="1" id="KW-0812">Transmembrane</keyword>
<organism evidence="2 3">
    <name type="scientific">Paenibacillus tundrae</name>
    <dbReference type="NCBI Taxonomy" id="528187"/>
    <lineage>
        <taxon>Bacteria</taxon>
        <taxon>Bacillati</taxon>
        <taxon>Bacillota</taxon>
        <taxon>Bacilli</taxon>
        <taxon>Bacillales</taxon>
        <taxon>Paenibacillaceae</taxon>
        <taxon>Paenibacillus</taxon>
    </lineage>
</organism>
<keyword evidence="1" id="KW-1133">Transmembrane helix</keyword>
<dbReference type="Proteomes" id="UP001233836">
    <property type="component" value="Unassembled WGS sequence"/>
</dbReference>
<keyword evidence="1" id="KW-0472">Membrane</keyword>
<evidence type="ECO:0008006" key="4">
    <source>
        <dbReference type="Google" id="ProtNLM"/>
    </source>
</evidence>
<evidence type="ECO:0000256" key="1">
    <source>
        <dbReference type="SAM" id="Phobius"/>
    </source>
</evidence>
<evidence type="ECO:0000313" key="3">
    <source>
        <dbReference type="Proteomes" id="UP001233836"/>
    </source>
</evidence>
<comment type="caution">
    <text evidence="2">The sequence shown here is derived from an EMBL/GenBank/DDBJ whole genome shotgun (WGS) entry which is preliminary data.</text>
</comment>
<sequence>MKKKLLITICLIILVSLLFILFVNLEKKQLKTEVNDYLLQNGYKTSDIMSINTFFGRMPFFSARVVFTDEENVEYFYLKDSGEIKQFSTPLVNGSRNYNDKNQDFKHLEK</sequence>
<dbReference type="InterPro" id="IPR021486">
    <property type="entry name" value="DUF3139"/>
</dbReference>
<accession>A0ABT9WEW8</accession>
<dbReference type="RefSeq" id="WP_307217469.1">
    <property type="nucleotide sequence ID" value="NZ_JAUSTI010000008.1"/>
</dbReference>
<protein>
    <recommendedName>
        <fullName evidence="4">DUF3139 domain-containing protein</fullName>
    </recommendedName>
</protein>
<name>A0ABT9WEW8_9BACL</name>
<reference evidence="2 3" key="1">
    <citation type="submission" date="2023-07" db="EMBL/GenBank/DDBJ databases">
        <title>Sorghum-associated microbial communities from plants grown in Nebraska, USA.</title>
        <authorList>
            <person name="Schachtman D."/>
        </authorList>
    </citation>
    <scope>NUCLEOTIDE SEQUENCE [LARGE SCALE GENOMIC DNA]</scope>
    <source>
        <strain evidence="2 3">DS1314</strain>
    </source>
</reference>
<keyword evidence="3" id="KW-1185">Reference proteome</keyword>
<gene>
    <name evidence="2" type="ORF">J2T19_003280</name>
</gene>